<dbReference type="Pfam" id="PF00702">
    <property type="entry name" value="Hydrolase"/>
    <property type="match status" value="1"/>
</dbReference>
<dbReference type="NCBIfam" id="TIGR01509">
    <property type="entry name" value="HAD-SF-IA-v3"/>
    <property type="match status" value="1"/>
</dbReference>
<dbReference type="SUPFAM" id="SSF56784">
    <property type="entry name" value="HAD-like"/>
    <property type="match status" value="1"/>
</dbReference>
<comment type="caution">
    <text evidence="1">The sequence shown here is derived from an EMBL/GenBank/DDBJ whole genome shotgun (WGS) entry which is preliminary data.</text>
</comment>
<dbReference type="Gene3D" id="1.10.150.240">
    <property type="entry name" value="Putative phosphatase, domain 2"/>
    <property type="match status" value="1"/>
</dbReference>
<dbReference type="Proteomes" id="UP000807353">
    <property type="component" value="Unassembled WGS sequence"/>
</dbReference>
<sequence>MQSHSQKGPTKVTTFVFDLGDVLFTWAPSPSLSDVPPKTLHNILRTNSWFDYERGRLSEAEAYGKVGSEFGIDASSVKKAFELARDSLKSDPAMLDTLRTLKASGYRIYAMSNISAPDWEVLRTKASREEWALFDRVFISAAARARKPDAEFYQHVIAESGLEPAATVFVDDKSENVEAAKEAGLQGIQYKDAAGFIETLSNYITISK</sequence>
<protein>
    <submittedName>
        <fullName evidence="1">HAD-like domain-containing protein</fullName>
    </submittedName>
</protein>
<name>A0A9P5YEX6_9AGAR</name>
<dbReference type="PANTHER" id="PTHR43611">
    <property type="entry name" value="ALPHA-D-GLUCOSE 1-PHOSPHATE PHOSPHATASE"/>
    <property type="match status" value="1"/>
</dbReference>
<dbReference type="PANTHER" id="PTHR43611:SF3">
    <property type="entry name" value="FLAVIN MONONUCLEOTIDE HYDROLASE 1, CHLOROPLATIC"/>
    <property type="match status" value="1"/>
</dbReference>
<reference evidence="1" key="1">
    <citation type="submission" date="2020-11" db="EMBL/GenBank/DDBJ databases">
        <authorList>
            <consortium name="DOE Joint Genome Institute"/>
            <person name="Ahrendt S."/>
            <person name="Riley R."/>
            <person name="Andreopoulos W."/>
            <person name="Labutti K."/>
            <person name="Pangilinan J."/>
            <person name="Ruiz-Duenas F.J."/>
            <person name="Barrasa J.M."/>
            <person name="Sanchez-Garcia M."/>
            <person name="Camarero S."/>
            <person name="Miyauchi S."/>
            <person name="Serrano A."/>
            <person name="Linde D."/>
            <person name="Babiker R."/>
            <person name="Drula E."/>
            <person name="Ayuso-Fernandez I."/>
            <person name="Pacheco R."/>
            <person name="Padilla G."/>
            <person name="Ferreira P."/>
            <person name="Barriuso J."/>
            <person name="Kellner H."/>
            <person name="Castanera R."/>
            <person name="Alfaro M."/>
            <person name="Ramirez L."/>
            <person name="Pisabarro A.G."/>
            <person name="Kuo A."/>
            <person name="Tritt A."/>
            <person name="Lipzen A."/>
            <person name="He G."/>
            <person name="Yan M."/>
            <person name="Ng V."/>
            <person name="Cullen D."/>
            <person name="Martin F."/>
            <person name="Rosso M.-N."/>
            <person name="Henrissat B."/>
            <person name="Hibbett D."/>
            <person name="Martinez A.T."/>
            <person name="Grigoriev I.V."/>
        </authorList>
    </citation>
    <scope>NUCLEOTIDE SEQUENCE</scope>
    <source>
        <strain evidence="1">CBS 247.69</strain>
    </source>
</reference>
<dbReference type="InterPro" id="IPR023198">
    <property type="entry name" value="PGP-like_dom2"/>
</dbReference>
<dbReference type="InterPro" id="IPR023214">
    <property type="entry name" value="HAD_sf"/>
</dbReference>
<dbReference type="AlphaFoldDB" id="A0A9P5YEX6"/>
<dbReference type="EMBL" id="MU150232">
    <property type="protein sequence ID" value="KAF9468723.1"/>
    <property type="molecule type" value="Genomic_DNA"/>
</dbReference>
<dbReference type="SFLD" id="SFLDS00003">
    <property type="entry name" value="Haloacid_Dehalogenase"/>
    <property type="match status" value="1"/>
</dbReference>
<proteinExistence type="predicted"/>
<keyword evidence="2" id="KW-1185">Reference proteome</keyword>
<dbReference type="OrthoDB" id="2012566at2759"/>
<dbReference type="InterPro" id="IPR036412">
    <property type="entry name" value="HAD-like_sf"/>
</dbReference>
<evidence type="ECO:0000313" key="1">
    <source>
        <dbReference type="EMBL" id="KAF9468723.1"/>
    </source>
</evidence>
<dbReference type="SFLD" id="SFLDG01129">
    <property type="entry name" value="C1.5:_HAD__Beta-PGM__Phosphata"/>
    <property type="match status" value="1"/>
</dbReference>
<organism evidence="1 2">
    <name type="scientific">Collybia nuda</name>
    <dbReference type="NCBI Taxonomy" id="64659"/>
    <lineage>
        <taxon>Eukaryota</taxon>
        <taxon>Fungi</taxon>
        <taxon>Dikarya</taxon>
        <taxon>Basidiomycota</taxon>
        <taxon>Agaricomycotina</taxon>
        <taxon>Agaricomycetes</taxon>
        <taxon>Agaricomycetidae</taxon>
        <taxon>Agaricales</taxon>
        <taxon>Tricholomatineae</taxon>
        <taxon>Clitocybaceae</taxon>
        <taxon>Collybia</taxon>
    </lineage>
</organism>
<dbReference type="InterPro" id="IPR006439">
    <property type="entry name" value="HAD-SF_hydro_IA"/>
</dbReference>
<accession>A0A9P5YEX6</accession>
<dbReference type="GO" id="GO:0016791">
    <property type="term" value="F:phosphatase activity"/>
    <property type="evidence" value="ECO:0007669"/>
    <property type="project" value="UniProtKB-ARBA"/>
</dbReference>
<dbReference type="Gene3D" id="3.40.50.1000">
    <property type="entry name" value="HAD superfamily/HAD-like"/>
    <property type="match status" value="1"/>
</dbReference>
<evidence type="ECO:0000313" key="2">
    <source>
        <dbReference type="Proteomes" id="UP000807353"/>
    </source>
</evidence>
<dbReference type="CDD" id="cd02603">
    <property type="entry name" value="HAD_sEH-N_like"/>
    <property type="match status" value="1"/>
</dbReference>
<gene>
    <name evidence="1" type="ORF">BDZ94DRAFT_1287171</name>
</gene>